<evidence type="ECO:0000313" key="1">
    <source>
        <dbReference type="EMBL" id="KAK9126290.1"/>
    </source>
</evidence>
<dbReference type="EMBL" id="JBBNAG010000006">
    <property type="protein sequence ID" value="KAK9126290.1"/>
    <property type="molecule type" value="Genomic_DNA"/>
</dbReference>
<protein>
    <submittedName>
        <fullName evidence="1">Uncharacterized protein</fullName>
    </submittedName>
</protein>
<dbReference type="AlphaFoldDB" id="A0AAP0J3G0"/>
<organism evidence="1 2">
    <name type="scientific">Stephania cephalantha</name>
    <dbReference type="NCBI Taxonomy" id="152367"/>
    <lineage>
        <taxon>Eukaryota</taxon>
        <taxon>Viridiplantae</taxon>
        <taxon>Streptophyta</taxon>
        <taxon>Embryophyta</taxon>
        <taxon>Tracheophyta</taxon>
        <taxon>Spermatophyta</taxon>
        <taxon>Magnoliopsida</taxon>
        <taxon>Ranunculales</taxon>
        <taxon>Menispermaceae</taxon>
        <taxon>Menispermoideae</taxon>
        <taxon>Cissampelideae</taxon>
        <taxon>Stephania</taxon>
    </lineage>
</organism>
<name>A0AAP0J3G0_9MAGN</name>
<keyword evidence="2" id="KW-1185">Reference proteome</keyword>
<gene>
    <name evidence="1" type="ORF">Scep_015136</name>
</gene>
<proteinExistence type="predicted"/>
<reference evidence="1 2" key="1">
    <citation type="submission" date="2024-01" db="EMBL/GenBank/DDBJ databases">
        <title>Genome assemblies of Stephania.</title>
        <authorList>
            <person name="Yang L."/>
        </authorList>
    </citation>
    <scope>NUCLEOTIDE SEQUENCE [LARGE SCALE GENOMIC DNA]</scope>
    <source>
        <strain evidence="1">JXDWG</strain>
        <tissue evidence="1">Leaf</tissue>
    </source>
</reference>
<evidence type="ECO:0000313" key="2">
    <source>
        <dbReference type="Proteomes" id="UP001419268"/>
    </source>
</evidence>
<accession>A0AAP0J3G0</accession>
<comment type="caution">
    <text evidence="1">The sequence shown here is derived from an EMBL/GenBank/DDBJ whole genome shotgun (WGS) entry which is preliminary data.</text>
</comment>
<sequence>MKKIGSSIRCGRNCSHICVHDKGADHRRRDRREEPYLSIRVFLFSYIIQL</sequence>
<dbReference type="Proteomes" id="UP001419268">
    <property type="component" value="Unassembled WGS sequence"/>
</dbReference>